<organism evidence="2 3">
    <name type="scientific">Brenthis ino</name>
    <name type="common">lesser marbled fritillary</name>
    <dbReference type="NCBI Taxonomy" id="405034"/>
    <lineage>
        <taxon>Eukaryota</taxon>
        <taxon>Metazoa</taxon>
        <taxon>Ecdysozoa</taxon>
        <taxon>Arthropoda</taxon>
        <taxon>Hexapoda</taxon>
        <taxon>Insecta</taxon>
        <taxon>Pterygota</taxon>
        <taxon>Neoptera</taxon>
        <taxon>Endopterygota</taxon>
        <taxon>Lepidoptera</taxon>
        <taxon>Glossata</taxon>
        <taxon>Ditrysia</taxon>
        <taxon>Papilionoidea</taxon>
        <taxon>Nymphalidae</taxon>
        <taxon>Heliconiinae</taxon>
        <taxon>Argynnini</taxon>
        <taxon>Brenthis</taxon>
    </lineage>
</organism>
<accession>A0A8J9VBK7</accession>
<evidence type="ECO:0000313" key="3">
    <source>
        <dbReference type="Proteomes" id="UP000838878"/>
    </source>
</evidence>
<keyword evidence="3" id="KW-1185">Reference proteome</keyword>
<dbReference type="EMBL" id="OV170224">
    <property type="protein sequence ID" value="CAH0723470.1"/>
    <property type="molecule type" value="Genomic_DNA"/>
</dbReference>
<evidence type="ECO:0000313" key="2">
    <source>
        <dbReference type="EMBL" id="CAH0723470.1"/>
    </source>
</evidence>
<feature type="chain" id="PRO_5035454307" evidence="1">
    <location>
        <begin position="17"/>
        <end position="146"/>
    </location>
</feature>
<keyword evidence="1" id="KW-0732">Signal</keyword>
<gene>
    <name evidence="2" type="ORF">BINO364_LOCUS9298</name>
</gene>
<name>A0A8J9VBK7_9NEOP</name>
<feature type="signal peptide" evidence="1">
    <location>
        <begin position="1"/>
        <end position="16"/>
    </location>
</feature>
<protein>
    <submittedName>
        <fullName evidence="2">Uncharacterized protein</fullName>
    </submittedName>
</protein>
<sequence length="146" mass="14710">MQKFVVFAAFLACAAAAPTLLVSHETPVVAVHAAPVVHTVPVVGSKTTITKSSQVVNHGSVHAVHTPVVHVKSAVVSAPVVHSVHAVHAAPVVHAVHAAPVVHAVHHPVVHAVAPVVVKSAPSAVSHSSSVVSHSAVKAIPVVALH</sequence>
<evidence type="ECO:0000256" key="1">
    <source>
        <dbReference type="SAM" id="SignalP"/>
    </source>
</evidence>
<feature type="non-terminal residue" evidence="2">
    <location>
        <position position="146"/>
    </location>
</feature>
<reference evidence="2" key="1">
    <citation type="submission" date="2021-12" db="EMBL/GenBank/DDBJ databases">
        <authorList>
            <person name="Martin H S."/>
        </authorList>
    </citation>
    <scope>NUCLEOTIDE SEQUENCE</scope>
</reference>
<proteinExistence type="predicted"/>
<dbReference type="AlphaFoldDB" id="A0A8J9VBK7"/>
<dbReference type="Proteomes" id="UP000838878">
    <property type="component" value="Chromosome 4"/>
</dbReference>